<dbReference type="Proteomes" id="UP000219914">
    <property type="component" value="Unassembled WGS sequence"/>
</dbReference>
<accession>A0ABX4JN57</accession>
<evidence type="ECO:0000313" key="2">
    <source>
        <dbReference type="Proteomes" id="UP000219914"/>
    </source>
</evidence>
<name>A0ABX4JN57_9HYPH</name>
<keyword evidence="2" id="KW-1185">Reference proteome</keyword>
<organism evidence="1 2">
    <name type="scientific">Rhizobium hidalgonense</name>
    <dbReference type="NCBI Taxonomy" id="1538159"/>
    <lineage>
        <taxon>Bacteria</taxon>
        <taxon>Pseudomonadati</taxon>
        <taxon>Pseudomonadota</taxon>
        <taxon>Alphaproteobacteria</taxon>
        <taxon>Hyphomicrobiales</taxon>
        <taxon>Rhizobiaceae</taxon>
        <taxon>Rhizobium/Agrobacterium group</taxon>
        <taxon>Rhizobium</taxon>
    </lineage>
</organism>
<protein>
    <submittedName>
        <fullName evidence="1">Uncharacterized protein</fullName>
    </submittedName>
</protein>
<gene>
    <name evidence="1" type="ORF">CO674_23335</name>
</gene>
<dbReference type="EMBL" id="NWSY01000019">
    <property type="protein sequence ID" value="PDT21201.1"/>
    <property type="molecule type" value="Genomic_DNA"/>
</dbReference>
<proteinExistence type="predicted"/>
<sequence length="71" mass="7993">MSSFDWGEGSHPLIGSARVIACQYFSMRLYCALSKAKAKDAVRGHCFHQDMIQASIRLLSQPPHTRGSRWV</sequence>
<comment type="caution">
    <text evidence="1">The sequence shown here is derived from an EMBL/GenBank/DDBJ whole genome shotgun (WGS) entry which is preliminary data.</text>
</comment>
<reference evidence="1 2" key="1">
    <citation type="submission" date="2017-09" db="EMBL/GenBank/DDBJ databases">
        <title>Comparative genomics of rhizobia isolated from Phaseolus vulgaris in China.</title>
        <authorList>
            <person name="Tong W."/>
        </authorList>
    </citation>
    <scope>NUCLEOTIDE SEQUENCE [LARGE SCALE GENOMIC DNA]</scope>
    <source>
        <strain evidence="1 2">FH14</strain>
    </source>
</reference>
<evidence type="ECO:0000313" key="1">
    <source>
        <dbReference type="EMBL" id="PDT21201.1"/>
    </source>
</evidence>